<dbReference type="AlphaFoldDB" id="A0A6J2YA07"/>
<evidence type="ECO:0000256" key="3">
    <source>
        <dbReference type="ARBA" id="ARBA00023027"/>
    </source>
</evidence>
<dbReference type="FunFam" id="3.40.605.10:FF:000004">
    <property type="entry name" value="Aldehyde dehydrogenase"/>
    <property type="match status" value="1"/>
</dbReference>
<evidence type="ECO:0000313" key="7">
    <source>
        <dbReference type="Proteomes" id="UP000504635"/>
    </source>
</evidence>
<dbReference type="Gene3D" id="3.40.605.10">
    <property type="entry name" value="Aldehyde Dehydrogenase, Chain A, domain 1"/>
    <property type="match status" value="1"/>
</dbReference>
<evidence type="ECO:0000256" key="2">
    <source>
        <dbReference type="ARBA" id="ARBA00023002"/>
    </source>
</evidence>
<proteinExistence type="inferred from homology"/>
<dbReference type="InterPro" id="IPR016162">
    <property type="entry name" value="Ald_DH_N"/>
</dbReference>
<keyword evidence="3" id="KW-0520">NAD</keyword>
<protein>
    <submittedName>
        <fullName evidence="8">Aldehyde dehydrogenase family 3 member B1-like</fullName>
    </submittedName>
</protein>
<keyword evidence="5" id="KW-0472">Membrane</keyword>
<keyword evidence="5" id="KW-0812">Transmembrane</keyword>
<dbReference type="RefSeq" id="XP_030760708.1">
    <property type="nucleotide sequence ID" value="XM_030904848.1"/>
</dbReference>
<name>A0A6J2YA07_SITOR</name>
<dbReference type="KEGG" id="soy:115885822"/>
<dbReference type="InterPro" id="IPR016161">
    <property type="entry name" value="Ald_DH/histidinol_DH"/>
</dbReference>
<evidence type="ECO:0000256" key="5">
    <source>
        <dbReference type="SAM" id="Phobius"/>
    </source>
</evidence>
<dbReference type="InterPro" id="IPR016163">
    <property type="entry name" value="Ald_DH_C"/>
</dbReference>
<dbReference type="PANTHER" id="PTHR43570">
    <property type="entry name" value="ALDEHYDE DEHYDROGENASE"/>
    <property type="match status" value="1"/>
</dbReference>
<keyword evidence="2" id="KW-0560">Oxidoreductase</keyword>
<accession>A0A6J2YA07</accession>
<feature type="region of interest" description="Disordered" evidence="4">
    <location>
        <begin position="1"/>
        <end position="23"/>
    </location>
</feature>
<dbReference type="GO" id="GO:0005737">
    <property type="term" value="C:cytoplasm"/>
    <property type="evidence" value="ECO:0007669"/>
    <property type="project" value="TreeGrafter"/>
</dbReference>
<evidence type="ECO:0000256" key="1">
    <source>
        <dbReference type="ARBA" id="ARBA00009986"/>
    </source>
</evidence>
<comment type="similarity">
    <text evidence="1">Belongs to the aldehyde dehydrogenase family.</text>
</comment>
<evidence type="ECO:0000259" key="6">
    <source>
        <dbReference type="Pfam" id="PF00171"/>
    </source>
</evidence>
<dbReference type="Pfam" id="PF00171">
    <property type="entry name" value="Aldedh"/>
    <property type="match status" value="1"/>
</dbReference>
<dbReference type="GO" id="GO:0006081">
    <property type="term" value="P:aldehyde metabolic process"/>
    <property type="evidence" value="ECO:0007669"/>
    <property type="project" value="InterPro"/>
</dbReference>
<dbReference type="InterPro" id="IPR015590">
    <property type="entry name" value="Aldehyde_DH_dom"/>
</dbReference>
<gene>
    <name evidence="8" type="primary">LOC115885822</name>
</gene>
<evidence type="ECO:0000313" key="8">
    <source>
        <dbReference type="RefSeq" id="XP_030760708.1"/>
    </source>
</evidence>
<dbReference type="Proteomes" id="UP000504635">
    <property type="component" value="Unplaced"/>
</dbReference>
<organism evidence="7 8">
    <name type="scientific">Sitophilus oryzae</name>
    <name type="common">Rice weevil</name>
    <name type="synonym">Curculio oryzae</name>
    <dbReference type="NCBI Taxonomy" id="7048"/>
    <lineage>
        <taxon>Eukaryota</taxon>
        <taxon>Metazoa</taxon>
        <taxon>Ecdysozoa</taxon>
        <taxon>Arthropoda</taxon>
        <taxon>Hexapoda</taxon>
        <taxon>Insecta</taxon>
        <taxon>Pterygota</taxon>
        <taxon>Neoptera</taxon>
        <taxon>Endopterygota</taxon>
        <taxon>Coleoptera</taxon>
        <taxon>Polyphaga</taxon>
        <taxon>Cucujiformia</taxon>
        <taxon>Curculionidae</taxon>
        <taxon>Dryophthorinae</taxon>
        <taxon>Sitophilus</taxon>
    </lineage>
</organism>
<dbReference type="PANTHER" id="PTHR43570:SF16">
    <property type="entry name" value="ALDEHYDE DEHYDROGENASE TYPE III, ISOFORM Q"/>
    <property type="match status" value="1"/>
</dbReference>
<keyword evidence="7" id="KW-1185">Reference proteome</keyword>
<dbReference type="GeneID" id="115885822"/>
<dbReference type="OrthoDB" id="440325at2759"/>
<sequence>MSVPTPLPRSDPTRKNQLGHEVSTKISQLTKLYTPTLYSAHQKEDNDDSKSVKLSRTVNLENKIPQIFTNDLNANQKFNKFKSHQSNPVNIVNSKFDNLNGNKNNILAETENSNDKININCDLNKQDEIKKKGVHSLNTIVNIEEMSTAKTVKEYVGTARKAFKTGRTKTLEFRKNQLKGLLKFLENHTKEIEDALYKDLRKHKQETNISEIEMVANDLRYTLMELKNWVQPDKPNKRLVNILDEVYIYKDPYGVVLIIGAWNYPILLTLGPLVGALAGGNTVILKPSELVPETNKIMYEILPTYLDRECFQIYLGGVFETTELLKEKFDYIFFTGSSKVGQIVYETAAKTLTPCTLELGGKCPLYLDDSVDMYIAARRILWGRMLNSGQTCVAPDYLLCSKQVEEKFLQEAKKVIKTFWGSNPCKSESLSRIVSEKHFKRLSDFISLGKIALGGQMDPKELLIAPTILTDISPHSLVMEEEIFGPILPIINVKDAGEAIDFINSREKPLALYVFSKNKKTQDTFLNKTSSGGISINDTISHIGTENLPFGGVGLSGIGSYHGKFGFDTFTHRKGVLVKNFSRLTELTLSIRYPPYSDKKTNLINILLKKRTQLVSSKYLMRCFIFFLGVGFSFLLQYFLNLV</sequence>
<dbReference type="Gene3D" id="3.40.309.10">
    <property type="entry name" value="Aldehyde Dehydrogenase, Chain A, domain 2"/>
    <property type="match status" value="1"/>
</dbReference>
<dbReference type="InterPro" id="IPR012394">
    <property type="entry name" value="Aldehyde_DH_NAD(P)"/>
</dbReference>
<feature type="transmembrane region" description="Helical" evidence="5">
    <location>
        <begin position="619"/>
        <end position="640"/>
    </location>
</feature>
<dbReference type="GO" id="GO:0004029">
    <property type="term" value="F:aldehyde dehydrogenase (NAD+) activity"/>
    <property type="evidence" value="ECO:0007669"/>
    <property type="project" value="TreeGrafter"/>
</dbReference>
<reference evidence="8" key="1">
    <citation type="submission" date="2025-08" db="UniProtKB">
        <authorList>
            <consortium name="RefSeq"/>
        </authorList>
    </citation>
    <scope>IDENTIFICATION</scope>
    <source>
        <tissue evidence="8">Gonads</tissue>
    </source>
</reference>
<dbReference type="FunFam" id="3.40.309.10:FF:000003">
    <property type="entry name" value="Aldehyde dehydrogenase"/>
    <property type="match status" value="1"/>
</dbReference>
<dbReference type="SUPFAM" id="SSF53720">
    <property type="entry name" value="ALDH-like"/>
    <property type="match status" value="1"/>
</dbReference>
<feature type="domain" description="Aldehyde dehydrogenase" evidence="6">
    <location>
        <begin position="146"/>
        <end position="575"/>
    </location>
</feature>
<evidence type="ECO:0000256" key="4">
    <source>
        <dbReference type="SAM" id="MobiDB-lite"/>
    </source>
</evidence>
<dbReference type="InParanoid" id="A0A6J2YA07"/>
<keyword evidence="5" id="KW-1133">Transmembrane helix</keyword>